<evidence type="ECO:0000256" key="1">
    <source>
        <dbReference type="ARBA" id="ARBA00006219"/>
    </source>
</evidence>
<dbReference type="GO" id="GO:0005524">
    <property type="term" value="F:ATP binding"/>
    <property type="evidence" value="ECO:0007669"/>
    <property type="project" value="UniProtKB-KW"/>
</dbReference>
<dbReference type="Pfam" id="PF01636">
    <property type="entry name" value="APH"/>
    <property type="match status" value="1"/>
</dbReference>
<feature type="domain" description="Aminoglycoside phosphotransferase" evidence="9">
    <location>
        <begin position="39"/>
        <end position="140"/>
    </location>
</feature>
<comment type="caution">
    <text evidence="10">The sequence shown here is derived from an EMBL/GenBank/DDBJ whole genome shotgun (WGS) entry which is preliminary data.</text>
</comment>
<dbReference type="Gene3D" id="3.90.1200.10">
    <property type="match status" value="1"/>
</dbReference>
<dbReference type="Gene3D" id="3.30.200.20">
    <property type="entry name" value="Phosphorylase Kinase, domain 1"/>
    <property type="match status" value="1"/>
</dbReference>
<reference evidence="10" key="1">
    <citation type="submission" date="2021-01" db="EMBL/GenBank/DDBJ databases">
        <title>Whole genome shotgun sequence of Actinoplanes tereljensis NBRC 105297.</title>
        <authorList>
            <person name="Komaki H."/>
            <person name="Tamura T."/>
        </authorList>
    </citation>
    <scope>NUCLEOTIDE SEQUENCE</scope>
    <source>
        <strain evidence="10">NBRC 105297</strain>
    </source>
</reference>
<dbReference type="InterPro" id="IPR011009">
    <property type="entry name" value="Kinase-like_dom_sf"/>
</dbReference>
<sequence length="237" mass="25992">MQPPETDFGDDIAVPAAVTALAEGRPLTPIWRNVLGGLTYRIGSDYFVKFAPRGSNLPLRNEASRLAWAARYTPVPEVVSSGSDETGEWLVTRAINGWSAVDKRWDKATAVTAIAAGLKELHHGVPVKECPFDWSVERRLGEVDRGKIGDPPAIDRLVVCQGDPCAPNTLIGPDGRWVAHVDLAALGVADRWADLAVASYSLSWNYGDGWEDLFFATYGIDPDPERIAYYRLLWDLG</sequence>
<dbReference type="PIRSF" id="PIRSF000706">
    <property type="entry name" value="Kanamycin_kin"/>
    <property type="match status" value="1"/>
</dbReference>
<dbReference type="InterPro" id="IPR002575">
    <property type="entry name" value="Aminoglycoside_PTrfase"/>
</dbReference>
<keyword evidence="11" id="KW-1185">Reference proteome</keyword>
<evidence type="ECO:0000256" key="4">
    <source>
        <dbReference type="ARBA" id="ARBA00022777"/>
    </source>
</evidence>
<feature type="binding site" evidence="8">
    <location>
        <position position="182"/>
    </location>
    <ligand>
        <name>Mg(2+)</name>
        <dbReference type="ChEBI" id="CHEBI:18420"/>
    </ligand>
</feature>
<dbReference type="GO" id="GO:0016301">
    <property type="term" value="F:kinase activity"/>
    <property type="evidence" value="ECO:0007669"/>
    <property type="project" value="UniProtKB-KW"/>
</dbReference>
<dbReference type="GO" id="GO:0046872">
    <property type="term" value="F:metal ion binding"/>
    <property type="evidence" value="ECO:0007669"/>
    <property type="project" value="UniProtKB-KW"/>
</dbReference>
<evidence type="ECO:0000313" key="10">
    <source>
        <dbReference type="EMBL" id="GIF26216.1"/>
    </source>
</evidence>
<evidence type="ECO:0000256" key="7">
    <source>
        <dbReference type="PIRSR" id="PIRSR000706-1"/>
    </source>
</evidence>
<dbReference type="Proteomes" id="UP000623608">
    <property type="component" value="Unassembled WGS sequence"/>
</dbReference>
<keyword evidence="4" id="KW-0418">Kinase</keyword>
<dbReference type="RefSeq" id="WP_239148161.1">
    <property type="nucleotide sequence ID" value="NZ_BOMY01000057.1"/>
</dbReference>
<evidence type="ECO:0000256" key="3">
    <source>
        <dbReference type="ARBA" id="ARBA00022741"/>
    </source>
</evidence>
<gene>
    <name evidence="10" type="ORF">Ate02nite_89460</name>
</gene>
<keyword evidence="8" id="KW-0479">Metal-binding</keyword>
<feature type="active site" description="Proton acceptor" evidence="7">
    <location>
        <position position="163"/>
    </location>
</feature>
<protein>
    <submittedName>
        <fullName evidence="10">Phosphotransferase</fullName>
    </submittedName>
</protein>
<dbReference type="EMBL" id="BOMY01000057">
    <property type="protein sequence ID" value="GIF26216.1"/>
    <property type="molecule type" value="Genomic_DNA"/>
</dbReference>
<dbReference type="GO" id="GO:0046677">
    <property type="term" value="P:response to antibiotic"/>
    <property type="evidence" value="ECO:0007669"/>
    <property type="project" value="UniProtKB-KW"/>
</dbReference>
<dbReference type="SUPFAM" id="SSF56112">
    <property type="entry name" value="Protein kinase-like (PK-like)"/>
    <property type="match status" value="1"/>
</dbReference>
<dbReference type="InterPro" id="IPR024165">
    <property type="entry name" value="Kan/Strep_kinase"/>
</dbReference>
<proteinExistence type="inferred from homology"/>
<dbReference type="AlphaFoldDB" id="A0A919NYD5"/>
<dbReference type="GO" id="GO:0016773">
    <property type="term" value="F:phosphotransferase activity, alcohol group as acceptor"/>
    <property type="evidence" value="ECO:0007669"/>
    <property type="project" value="InterPro"/>
</dbReference>
<comment type="similarity">
    <text evidence="1">Belongs to the aminoglycoside phosphotransferase family.</text>
</comment>
<name>A0A919NYD5_9ACTN</name>
<feature type="binding site" evidence="8">
    <location>
        <position position="168"/>
    </location>
    <ligand>
        <name>Mg(2+)</name>
        <dbReference type="ChEBI" id="CHEBI:18420"/>
    </ligand>
</feature>
<accession>A0A919NYD5</accession>
<keyword evidence="6" id="KW-0046">Antibiotic resistance</keyword>
<dbReference type="CDD" id="cd05150">
    <property type="entry name" value="APH"/>
    <property type="match status" value="1"/>
</dbReference>
<keyword evidence="5" id="KW-0067">ATP-binding</keyword>
<evidence type="ECO:0000259" key="9">
    <source>
        <dbReference type="Pfam" id="PF01636"/>
    </source>
</evidence>
<keyword evidence="3" id="KW-0547">Nucleotide-binding</keyword>
<evidence type="ECO:0000256" key="8">
    <source>
        <dbReference type="PIRSR" id="PIRSR000706-2"/>
    </source>
</evidence>
<evidence type="ECO:0000256" key="5">
    <source>
        <dbReference type="ARBA" id="ARBA00022840"/>
    </source>
</evidence>
<evidence type="ECO:0000313" key="11">
    <source>
        <dbReference type="Proteomes" id="UP000623608"/>
    </source>
</evidence>
<evidence type="ECO:0000256" key="6">
    <source>
        <dbReference type="ARBA" id="ARBA00023251"/>
    </source>
</evidence>
<evidence type="ECO:0000256" key="2">
    <source>
        <dbReference type="ARBA" id="ARBA00022679"/>
    </source>
</evidence>
<organism evidence="10 11">
    <name type="scientific">Paractinoplanes tereljensis</name>
    <dbReference type="NCBI Taxonomy" id="571912"/>
    <lineage>
        <taxon>Bacteria</taxon>
        <taxon>Bacillati</taxon>
        <taxon>Actinomycetota</taxon>
        <taxon>Actinomycetes</taxon>
        <taxon>Micromonosporales</taxon>
        <taxon>Micromonosporaceae</taxon>
        <taxon>Paractinoplanes</taxon>
    </lineage>
</organism>
<keyword evidence="8" id="KW-0460">Magnesium</keyword>
<keyword evidence="2" id="KW-0808">Transferase</keyword>